<dbReference type="EMBL" id="FOUU01000014">
    <property type="protein sequence ID" value="SFN09452.1"/>
    <property type="molecule type" value="Genomic_DNA"/>
</dbReference>
<dbReference type="STRING" id="39841.SAMN05660836_02646"/>
<proteinExistence type="predicted"/>
<reference evidence="1 2" key="1">
    <citation type="submission" date="2016-10" db="EMBL/GenBank/DDBJ databases">
        <authorList>
            <person name="de Groot N.N."/>
        </authorList>
    </citation>
    <scope>NUCLEOTIDE SEQUENCE [LARGE SCALE GENOMIC DNA]</scope>
    <source>
        <strain evidence="1 2">DSM 9990</strain>
    </source>
</reference>
<name>A0A1I4W7T4_9BACT</name>
<accession>A0A1I4W7T4</accession>
<protein>
    <submittedName>
        <fullName evidence="1">Uncharacterized protein</fullName>
    </submittedName>
</protein>
<keyword evidence="2" id="KW-1185">Reference proteome</keyword>
<dbReference type="OrthoDB" id="1802403at2"/>
<organism evidence="1 2">
    <name type="scientific">Thermodesulforhabdus norvegica</name>
    <dbReference type="NCBI Taxonomy" id="39841"/>
    <lineage>
        <taxon>Bacteria</taxon>
        <taxon>Pseudomonadati</taxon>
        <taxon>Thermodesulfobacteriota</taxon>
        <taxon>Syntrophobacteria</taxon>
        <taxon>Syntrophobacterales</taxon>
        <taxon>Thermodesulforhabdaceae</taxon>
        <taxon>Thermodesulforhabdus</taxon>
    </lineage>
</organism>
<dbReference type="RefSeq" id="WP_093396469.1">
    <property type="nucleotide sequence ID" value="NZ_FOUU01000014.1"/>
</dbReference>
<sequence length="197" mass="22739">METKGTGTIIARKRGNRKYYYYSRSYRVKVDPNATGKTRGSGKSKVVTRQVYLGTAEDILKLIEEARKHQEPKKVSSRQFGLPMALFEVSERIGLRDIINRVVPGKVCGITPGDFVLIAAINRAGNHYSRAKIGRWYKTVSLERFQKIKAKKLSSKAFWRVFDRIISEREIKEEKVKRGYEPNEKLDTDYATFRLTE</sequence>
<gene>
    <name evidence="1" type="ORF">SAMN05660836_02646</name>
</gene>
<evidence type="ECO:0000313" key="1">
    <source>
        <dbReference type="EMBL" id="SFN09452.1"/>
    </source>
</evidence>
<dbReference type="AlphaFoldDB" id="A0A1I4W7T4"/>
<dbReference type="Proteomes" id="UP000199611">
    <property type="component" value="Unassembled WGS sequence"/>
</dbReference>
<evidence type="ECO:0000313" key="2">
    <source>
        <dbReference type="Proteomes" id="UP000199611"/>
    </source>
</evidence>